<name>E8RKW3_ASTEC</name>
<evidence type="ECO:0000256" key="1">
    <source>
        <dbReference type="SAM" id="MobiDB-lite"/>
    </source>
</evidence>
<dbReference type="InterPro" id="IPR007897">
    <property type="entry name" value="PHB_accumulat"/>
</dbReference>
<feature type="region of interest" description="Disordered" evidence="1">
    <location>
        <begin position="184"/>
        <end position="208"/>
    </location>
</feature>
<protein>
    <submittedName>
        <fullName evidence="4">Polyhydroxyalkonate synthesis repressor, PhaR</fullName>
    </submittedName>
</protein>
<feature type="compositionally biased region" description="Low complexity" evidence="1">
    <location>
        <begin position="184"/>
        <end position="203"/>
    </location>
</feature>
<organism evidence="4 5">
    <name type="scientific">Asticcacaulis excentricus (strain ATCC 15261 / DSM 4724 / KCTC 12464 / NCIMB 9791 / VKM B-1370 / CB 48)</name>
    <dbReference type="NCBI Taxonomy" id="573065"/>
    <lineage>
        <taxon>Bacteria</taxon>
        <taxon>Pseudomonadati</taxon>
        <taxon>Pseudomonadota</taxon>
        <taxon>Alphaproteobacteria</taxon>
        <taxon>Caulobacterales</taxon>
        <taxon>Caulobacteraceae</taxon>
        <taxon>Asticcacaulis</taxon>
    </lineage>
</organism>
<dbReference type="Pfam" id="PF07879">
    <property type="entry name" value="PHB_acc_N"/>
    <property type="match status" value="1"/>
</dbReference>
<dbReference type="InterPro" id="IPR010134">
    <property type="entry name" value="PHA_reg_PhaR"/>
</dbReference>
<evidence type="ECO:0000259" key="3">
    <source>
        <dbReference type="Pfam" id="PF07879"/>
    </source>
</evidence>
<evidence type="ECO:0000313" key="5">
    <source>
        <dbReference type="Proteomes" id="UP000001492"/>
    </source>
</evidence>
<proteinExistence type="predicted"/>
<dbReference type="AlphaFoldDB" id="E8RKW3"/>
<accession>E8RKW3</accession>
<sequence length="229" mass="25584">MNREDGITLDPYRGSQDQGMTETKTKTKRGDQERVVIKKYANRRLYNTATSSYVTLDNLSDMVRQNIDFIVYDAKTGDDITRGVLAQIIFEEESRGQNLLPIQFLRQLISFYGDSMQNLLPTYLEMSLDGFAKQQERFRSQFSQAFGGAPGLGYFDEQVAQNLAMFDRAMRMFSPFSFAAPGAAPTTGTAEPAASAATSAPPADSDQVNELRQQIEAMKAQIDQLATRK</sequence>
<dbReference type="InterPro" id="IPR012909">
    <property type="entry name" value="PHA_DNA-bd_N"/>
</dbReference>
<feature type="region of interest" description="Disordered" evidence="1">
    <location>
        <begin position="1"/>
        <end position="29"/>
    </location>
</feature>
<dbReference type="EMBL" id="CP002395">
    <property type="protein sequence ID" value="ADU12523.1"/>
    <property type="molecule type" value="Genomic_DNA"/>
</dbReference>
<dbReference type="Proteomes" id="UP000001492">
    <property type="component" value="Chromosome 1"/>
</dbReference>
<dbReference type="STRING" id="573065.Astex_0840"/>
<gene>
    <name evidence="4" type="ordered locus">Astex_0840</name>
</gene>
<dbReference type="HOGENOM" id="CLU_089210_0_0_5"/>
<feature type="domain" description="PHB accumulation regulatory" evidence="2">
    <location>
        <begin position="100"/>
        <end position="139"/>
    </location>
</feature>
<dbReference type="eggNOG" id="COG5394">
    <property type="taxonomic scope" value="Bacteria"/>
</dbReference>
<feature type="domain" description="PHA accumulation regulator DNA-binding N-terminal" evidence="3">
    <location>
        <begin position="36"/>
        <end position="96"/>
    </location>
</feature>
<evidence type="ECO:0000259" key="2">
    <source>
        <dbReference type="Pfam" id="PF05233"/>
    </source>
</evidence>
<dbReference type="NCBIfam" id="TIGR01848">
    <property type="entry name" value="PHA_reg_PhaR"/>
    <property type="match status" value="1"/>
</dbReference>
<keyword evidence="5" id="KW-1185">Reference proteome</keyword>
<dbReference type="GO" id="GO:0006355">
    <property type="term" value="P:regulation of DNA-templated transcription"/>
    <property type="evidence" value="ECO:0007669"/>
    <property type="project" value="InterPro"/>
</dbReference>
<evidence type="ECO:0000313" key="4">
    <source>
        <dbReference type="EMBL" id="ADU12523.1"/>
    </source>
</evidence>
<dbReference type="KEGG" id="aex:Astex_0840"/>
<dbReference type="Pfam" id="PF05233">
    <property type="entry name" value="PHB_acc"/>
    <property type="match status" value="1"/>
</dbReference>
<reference evidence="5" key="1">
    <citation type="submission" date="2010-12" db="EMBL/GenBank/DDBJ databases">
        <title>Complete sequence of chromosome 1 of Asticcacaulis excentricus CB 48.</title>
        <authorList>
            <consortium name="US DOE Joint Genome Institute"/>
            <person name="Lucas S."/>
            <person name="Copeland A."/>
            <person name="Lapidus A."/>
            <person name="Cheng J.-F."/>
            <person name="Bruce D."/>
            <person name="Goodwin L."/>
            <person name="Pitluck S."/>
            <person name="Teshima H."/>
            <person name="Davenport K."/>
            <person name="Detter J.C."/>
            <person name="Han C."/>
            <person name="Tapia R."/>
            <person name="Land M."/>
            <person name="Hauser L."/>
            <person name="Jeffries C."/>
            <person name="Kyrpides N."/>
            <person name="Ivanova N."/>
            <person name="Ovchinnikova G."/>
            <person name="Brun Y.V."/>
            <person name="Woyke T."/>
        </authorList>
    </citation>
    <scope>NUCLEOTIDE SEQUENCE [LARGE SCALE GENOMIC DNA]</scope>
    <source>
        <strain evidence="5">ATCC 15261 / DSM 4724 / KCTC 12464 / NCIMB 9791 / VKM B-1370 / CB 48</strain>
    </source>
</reference>